<dbReference type="Proteomes" id="UP000199019">
    <property type="component" value="Unassembled WGS sequence"/>
</dbReference>
<accession>A0A1H9UG31</accession>
<dbReference type="InterPro" id="IPR029063">
    <property type="entry name" value="SAM-dependent_MTases_sf"/>
</dbReference>
<organism evidence="2 3">
    <name type="scientific">Pedococcus cremeus</name>
    <dbReference type="NCBI Taxonomy" id="587636"/>
    <lineage>
        <taxon>Bacteria</taxon>
        <taxon>Bacillati</taxon>
        <taxon>Actinomycetota</taxon>
        <taxon>Actinomycetes</taxon>
        <taxon>Micrococcales</taxon>
        <taxon>Intrasporangiaceae</taxon>
        <taxon>Pedococcus</taxon>
    </lineage>
</organism>
<dbReference type="AlphaFoldDB" id="A0A1H9UG31"/>
<evidence type="ECO:0000313" key="2">
    <source>
        <dbReference type="EMBL" id="SES08127.1"/>
    </source>
</evidence>
<keyword evidence="3" id="KW-1185">Reference proteome</keyword>
<evidence type="ECO:0000313" key="3">
    <source>
        <dbReference type="Proteomes" id="UP000199019"/>
    </source>
</evidence>
<dbReference type="OrthoDB" id="9810247at2"/>
<dbReference type="PANTHER" id="PTHR43464">
    <property type="entry name" value="METHYLTRANSFERASE"/>
    <property type="match status" value="1"/>
</dbReference>
<dbReference type="Pfam" id="PF08241">
    <property type="entry name" value="Methyltransf_11"/>
    <property type="match status" value="1"/>
</dbReference>
<protein>
    <submittedName>
        <fullName evidence="2">Methyltransferase domain-containing protein</fullName>
    </submittedName>
</protein>
<dbReference type="EMBL" id="FOHB01000003">
    <property type="protein sequence ID" value="SES08127.1"/>
    <property type="molecule type" value="Genomic_DNA"/>
</dbReference>
<name>A0A1H9UG31_9MICO</name>
<keyword evidence="2" id="KW-0808">Transferase</keyword>
<dbReference type="CDD" id="cd02440">
    <property type="entry name" value="AdoMet_MTases"/>
    <property type="match status" value="1"/>
</dbReference>
<dbReference type="InterPro" id="IPR013216">
    <property type="entry name" value="Methyltransf_11"/>
</dbReference>
<dbReference type="SUPFAM" id="SSF53335">
    <property type="entry name" value="S-adenosyl-L-methionine-dependent methyltransferases"/>
    <property type="match status" value="1"/>
</dbReference>
<sequence>MTSSPSLPLTGERTVPGVAHENYWFRRHEAVYAAVPGLVPGPPTVVVDAGSGEGYGASLLAQAFSGAAVLGVDYDTASCAHAVVAHAGPRTAYVRGLVTALPVATAAADVVVSLQVVEHIWNPDGYLRELARVCRPGGVVVLSTPNRLTFSPGLGRRERPANVFHCREYDAAELVESATRWAPDLAVTHRLGLHHGPRLRAWERRHGALPAALAAGDPREWPAALHEVVVSVTAGDFARSAEGVDDCLDLVVVLRKRA</sequence>
<dbReference type="PANTHER" id="PTHR43464:SF83">
    <property type="entry name" value="MALONYL-[ACYL-CARRIER PROTEIN] O-METHYLTRANSFERASE"/>
    <property type="match status" value="1"/>
</dbReference>
<dbReference type="RefSeq" id="WP_091757549.1">
    <property type="nucleotide sequence ID" value="NZ_FOHB01000003.1"/>
</dbReference>
<reference evidence="3" key="1">
    <citation type="submission" date="2016-10" db="EMBL/GenBank/DDBJ databases">
        <authorList>
            <person name="Varghese N."/>
            <person name="Submissions S."/>
        </authorList>
    </citation>
    <scope>NUCLEOTIDE SEQUENCE [LARGE SCALE GENOMIC DNA]</scope>
    <source>
        <strain evidence="3">CGMCC 1.6963</strain>
    </source>
</reference>
<feature type="domain" description="Methyltransferase type 11" evidence="1">
    <location>
        <begin position="47"/>
        <end position="142"/>
    </location>
</feature>
<dbReference type="STRING" id="587636.SAMN05216199_1894"/>
<dbReference type="Gene3D" id="3.40.50.150">
    <property type="entry name" value="Vaccinia Virus protein VP39"/>
    <property type="match status" value="1"/>
</dbReference>
<proteinExistence type="predicted"/>
<dbReference type="GO" id="GO:0008757">
    <property type="term" value="F:S-adenosylmethionine-dependent methyltransferase activity"/>
    <property type="evidence" value="ECO:0007669"/>
    <property type="project" value="InterPro"/>
</dbReference>
<gene>
    <name evidence="2" type="ORF">SAMN05216199_1894</name>
</gene>
<dbReference type="GO" id="GO:0032259">
    <property type="term" value="P:methylation"/>
    <property type="evidence" value="ECO:0007669"/>
    <property type="project" value="UniProtKB-KW"/>
</dbReference>
<keyword evidence="2" id="KW-0489">Methyltransferase</keyword>
<evidence type="ECO:0000259" key="1">
    <source>
        <dbReference type="Pfam" id="PF08241"/>
    </source>
</evidence>